<evidence type="ECO:0000313" key="8">
    <source>
        <dbReference type="EMBL" id="HBH1543305.1"/>
    </source>
</evidence>
<evidence type="ECO:0000313" key="10">
    <source>
        <dbReference type="EMBL" id="VFD30855.1"/>
    </source>
</evidence>
<dbReference type="EMBL" id="LK932360">
    <property type="protein sequence ID" value="CDS84315.1"/>
    <property type="molecule type" value="Genomic_DNA"/>
</dbReference>
<dbReference type="PANTHER" id="PTHR43085:SF54">
    <property type="entry name" value="PUTATIVE-RELATED"/>
    <property type="match status" value="1"/>
</dbReference>
<feature type="domain" description="Carbohydrate kinase PfkB" evidence="4">
    <location>
        <begin position="1"/>
        <end position="310"/>
    </location>
</feature>
<dbReference type="EMBL" id="LK932516">
    <property type="protein sequence ID" value="CDS87662.1"/>
    <property type="molecule type" value="Genomic_DNA"/>
</dbReference>
<dbReference type="EMBL" id="DAEPXK010000034">
    <property type="protein sequence ID" value="HBH1543305.1"/>
    <property type="molecule type" value="Genomic_DNA"/>
</dbReference>
<reference evidence="8" key="2">
    <citation type="journal article" date="2018" name="Genome Biol.">
        <title>SKESA: strategic k-mer extension for scrupulous assemblies.</title>
        <authorList>
            <person name="Souvorov A."/>
            <person name="Agarwala R."/>
            <person name="Lipman D.J."/>
        </authorList>
    </citation>
    <scope>NUCLEOTIDE SEQUENCE</scope>
    <source>
        <strain evidence="8">HN1000</strain>
    </source>
</reference>
<dbReference type="Pfam" id="PF00294">
    <property type="entry name" value="PfkB"/>
    <property type="match status" value="1"/>
</dbReference>
<accession>A0A031WEA5</accession>
<sequence>MKKVISIGEALIDFIPNQNGGKLKNVSEFRRVAGGAPANVSAVVAKLGGKSSFISKLGKDAFGDYIIDVLNEVNVNTDYVLRTSKANTGLAFVSLKEDGNRDFSFYRNPSADMLLEADEVKKEWFNNCHILHFCSVDLIDSPMKLAHKKAIEYALESNSIISFDPNIRLPLWDSEQSCKKAISEFLPFAHIVKISDEELEFITGENDIEKSLHKLFVGNVELVLYTKGKDGVDAYTKKVKGMCKGVKVNAIDTTGAGDSYIGSFLYTLLYKQITLNDIKEMKQETLNEYLEFSNYYAARSTTIKGAISSYATKEEITEFIKNL</sequence>
<dbReference type="EMBL" id="LK933149">
    <property type="protein sequence ID" value="CDT41136.1"/>
    <property type="molecule type" value="Genomic_DNA"/>
</dbReference>
<evidence type="ECO:0000313" key="9">
    <source>
        <dbReference type="EMBL" id="SJT14663.1"/>
    </source>
</evidence>
<evidence type="ECO:0000313" key="6">
    <source>
        <dbReference type="EMBL" id="CDS87662.1"/>
    </source>
</evidence>
<dbReference type="RefSeq" id="WP_003439483.1">
    <property type="nucleotide sequence ID" value="NZ_AP031492.1"/>
</dbReference>
<protein>
    <submittedName>
        <fullName evidence="9">5-dehydro-2-deoxygluconokinase</fullName>
        <ecNumber evidence="9 10">2.7.1.92</ecNumber>
    </submittedName>
    <submittedName>
        <fullName evidence="8">Carbohydrate kinase</fullName>
    </submittedName>
    <submittedName>
        <fullName evidence="5 7">Fructokinase</fullName>
        <ecNumber evidence="5 7">2.7.1.4</ecNumber>
    </submittedName>
</protein>
<comment type="similarity">
    <text evidence="1">Belongs to the carbohydrate kinase PfkB family.</text>
</comment>
<proteinExistence type="inferred from homology"/>
<reference evidence="7" key="1">
    <citation type="submission" date="2014-07" db="EMBL/GenBank/DDBJ databases">
        <authorList>
            <person name="Monot Marc"/>
        </authorList>
    </citation>
    <scope>NUCLEOTIDE SEQUENCE</scope>
    <source>
        <strain evidence="7">7032989</strain>
        <strain evidence="5">7032994</strain>
    </source>
</reference>
<evidence type="ECO:0000259" key="4">
    <source>
        <dbReference type="Pfam" id="PF00294"/>
    </source>
</evidence>
<dbReference type="PROSITE" id="PS00583">
    <property type="entry name" value="PFKB_KINASES_1"/>
    <property type="match status" value="1"/>
</dbReference>
<dbReference type="GO" id="GO:0047590">
    <property type="term" value="F:5-dehydro-2-deoxygluconokinase activity"/>
    <property type="evidence" value="ECO:0007669"/>
    <property type="project" value="UniProtKB-EC"/>
</dbReference>
<dbReference type="CDD" id="cd01167">
    <property type="entry name" value="bac_FRK"/>
    <property type="match status" value="1"/>
</dbReference>
<dbReference type="EC" id="2.7.1.92" evidence="9 10"/>
<name>A0A031WEA5_CLODI</name>
<dbReference type="Gene3D" id="3.40.1190.20">
    <property type="match status" value="1"/>
</dbReference>
<dbReference type="SUPFAM" id="SSF53613">
    <property type="entry name" value="Ribokinase-like"/>
    <property type="match status" value="1"/>
</dbReference>
<keyword evidence="2 7" id="KW-0808">Transferase</keyword>
<dbReference type="EC" id="2.7.1.4" evidence="5 7"/>
<evidence type="ECO:0000313" key="12">
    <source>
        <dbReference type="Proteomes" id="UP000411588"/>
    </source>
</evidence>
<evidence type="ECO:0000256" key="1">
    <source>
        <dbReference type="ARBA" id="ARBA00010688"/>
    </source>
</evidence>
<dbReference type="Proteomes" id="UP000189137">
    <property type="component" value="Unassembled WGS sequence"/>
</dbReference>
<evidence type="ECO:0000313" key="5">
    <source>
        <dbReference type="EMBL" id="CDS84315.1"/>
    </source>
</evidence>
<reference evidence="8" key="4">
    <citation type="submission" date="2021-06" db="EMBL/GenBank/DDBJ databases">
        <authorList>
            <consortium name="NCBI Pathogen Detection Project"/>
        </authorList>
    </citation>
    <scope>NUCLEOTIDE SEQUENCE</scope>
    <source>
        <strain evidence="8">HN1000</strain>
    </source>
</reference>
<dbReference type="InterPro" id="IPR002173">
    <property type="entry name" value="Carboh/pur_kinase_PfkB_CS"/>
</dbReference>
<dbReference type="Proteomes" id="UP000878956">
    <property type="component" value="Unassembled WGS sequence"/>
</dbReference>
<keyword evidence="3 7" id="KW-0418">Kinase</keyword>
<dbReference type="GO" id="GO:0008865">
    <property type="term" value="F:fructokinase activity"/>
    <property type="evidence" value="ECO:0007669"/>
    <property type="project" value="UniProtKB-EC"/>
</dbReference>
<dbReference type="PATRIC" id="fig|1496.1373.peg.2128"/>
<evidence type="ECO:0000256" key="2">
    <source>
        <dbReference type="ARBA" id="ARBA00022679"/>
    </source>
</evidence>
<dbReference type="Proteomes" id="UP000411588">
    <property type="component" value="Unassembled WGS sequence"/>
</dbReference>
<evidence type="ECO:0000313" key="11">
    <source>
        <dbReference type="Proteomes" id="UP000189137"/>
    </source>
</evidence>
<gene>
    <name evidence="7" type="primary">scrK</name>
    <name evidence="9" type="synonym">iolC</name>
    <name evidence="7" type="ORF">BN1095_470009</name>
    <name evidence="6" type="ORF">BN1096_620153</name>
    <name evidence="5" type="ORF">BN1097_250156</name>
    <name evidence="8" type="ORF">KRM00_002831</name>
    <name evidence="10" type="ORF">SAMEA1402399_01282</name>
    <name evidence="9" type="ORF">SAMEA3375112_03826</name>
</gene>
<dbReference type="InterPro" id="IPR029056">
    <property type="entry name" value="Ribokinase-like"/>
</dbReference>
<dbReference type="KEGG" id="pdf:CD630DERM_18060"/>
<dbReference type="InterPro" id="IPR050306">
    <property type="entry name" value="PfkB_Carbo_kinase"/>
</dbReference>
<dbReference type="AlphaFoldDB" id="A0A031WEA5"/>
<dbReference type="EMBL" id="FUPS01000017">
    <property type="protein sequence ID" value="SJT14663.1"/>
    <property type="molecule type" value="Genomic_DNA"/>
</dbReference>
<evidence type="ECO:0000256" key="3">
    <source>
        <dbReference type="ARBA" id="ARBA00022777"/>
    </source>
</evidence>
<evidence type="ECO:0000313" key="7">
    <source>
        <dbReference type="EMBL" id="CDT41136.1"/>
    </source>
</evidence>
<dbReference type="GeneID" id="66354223"/>
<dbReference type="EMBL" id="CAADAN010000003">
    <property type="protein sequence ID" value="VFD30855.1"/>
    <property type="molecule type" value="Genomic_DNA"/>
</dbReference>
<reference evidence="10 12" key="3">
    <citation type="submission" date="2019-02" db="EMBL/GenBank/DDBJ databases">
        <authorList>
            <consortium name="Pathogen Informatics"/>
        </authorList>
    </citation>
    <scope>NUCLEOTIDE SEQUENCE [LARGE SCALE GENOMIC DNA]</scope>
    <source>
        <strain evidence="12">clo34</strain>
        <strain evidence="10">Clo34</strain>
        <strain evidence="9 11">VRECD0157</strain>
    </source>
</reference>
<dbReference type="PANTHER" id="PTHR43085">
    <property type="entry name" value="HEXOKINASE FAMILY MEMBER"/>
    <property type="match status" value="1"/>
</dbReference>
<organism evidence="7">
    <name type="scientific">Clostridioides difficile</name>
    <name type="common">Peptoclostridium difficile</name>
    <dbReference type="NCBI Taxonomy" id="1496"/>
    <lineage>
        <taxon>Bacteria</taxon>
        <taxon>Bacillati</taxon>
        <taxon>Bacillota</taxon>
        <taxon>Clostridia</taxon>
        <taxon>Peptostreptococcales</taxon>
        <taxon>Peptostreptococcaceae</taxon>
        <taxon>Clostridioides</taxon>
    </lineage>
</organism>
<dbReference type="InterPro" id="IPR011611">
    <property type="entry name" value="PfkB_dom"/>
</dbReference>